<dbReference type="SUPFAM" id="SSF54909">
    <property type="entry name" value="Dimeric alpha+beta barrel"/>
    <property type="match status" value="1"/>
</dbReference>
<evidence type="ECO:0008006" key="5">
    <source>
        <dbReference type="Google" id="ProtNLM"/>
    </source>
</evidence>
<keyword evidence="4" id="KW-1185">Reference proteome</keyword>
<dbReference type="InterPro" id="IPR011008">
    <property type="entry name" value="Dimeric_a/b-barrel"/>
</dbReference>
<evidence type="ECO:0000313" key="4">
    <source>
        <dbReference type="Proteomes" id="UP001217838"/>
    </source>
</evidence>
<feature type="chain" id="PRO_5046782562" description="ABM domain-containing protein" evidence="2">
    <location>
        <begin position="23"/>
        <end position="207"/>
    </location>
</feature>
<dbReference type="Proteomes" id="UP001217838">
    <property type="component" value="Unassembled WGS sequence"/>
</dbReference>
<name>A0ABT5BGA7_9BACT</name>
<organism evidence="3 4">
    <name type="scientific">Nannocystis radixulma</name>
    <dbReference type="NCBI Taxonomy" id="2995305"/>
    <lineage>
        <taxon>Bacteria</taxon>
        <taxon>Pseudomonadati</taxon>
        <taxon>Myxococcota</taxon>
        <taxon>Polyangia</taxon>
        <taxon>Nannocystales</taxon>
        <taxon>Nannocystaceae</taxon>
        <taxon>Nannocystis</taxon>
    </lineage>
</organism>
<proteinExistence type="predicted"/>
<feature type="region of interest" description="Disordered" evidence="1">
    <location>
        <begin position="23"/>
        <end position="86"/>
    </location>
</feature>
<keyword evidence="2" id="KW-0732">Signal</keyword>
<protein>
    <recommendedName>
        <fullName evidence="5">ABM domain-containing protein</fullName>
    </recommendedName>
</protein>
<sequence length="207" mass="21688">MSICTYARSVTLTLPLAFTACAGQPGSDSEPDSVGSSTADTLDSTTTGEPTGTSEPTGTGEPACVEDDLMPMPFAGPGYDPANGGLQEPLQDKYVASTTFLVLRGEKAEEFLQTVGAMIPVLMANQGLVGFSTATSAKCGTARTLTVWRDQMAMMNFVSSDEHVAGMTRAQEFSTTGTVTSWEVTRAELPLTWETAMAKATAATPSY</sequence>
<evidence type="ECO:0000256" key="1">
    <source>
        <dbReference type="SAM" id="MobiDB-lite"/>
    </source>
</evidence>
<dbReference type="RefSeq" id="WP_272004457.1">
    <property type="nucleotide sequence ID" value="NZ_JAQNDN010000019.1"/>
</dbReference>
<feature type="compositionally biased region" description="Low complexity" evidence="1">
    <location>
        <begin position="36"/>
        <end position="62"/>
    </location>
</feature>
<evidence type="ECO:0000256" key="2">
    <source>
        <dbReference type="SAM" id="SignalP"/>
    </source>
</evidence>
<gene>
    <name evidence="3" type="ORF">POL58_32840</name>
</gene>
<feature type="signal peptide" evidence="2">
    <location>
        <begin position="1"/>
        <end position="22"/>
    </location>
</feature>
<comment type="caution">
    <text evidence="3">The sequence shown here is derived from an EMBL/GenBank/DDBJ whole genome shotgun (WGS) entry which is preliminary data.</text>
</comment>
<dbReference type="Gene3D" id="3.30.70.100">
    <property type="match status" value="1"/>
</dbReference>
<evidence type="ECO:0000313" key="3">
    <source>
        <dbReference type="EMBL" id="MDC0672584.1"/>
    </source>
</evidence>
<reference evidence="3 4" key="1">
    <citation type="submission" date="2022-11" db="EMBL/GenBank/DDBJ databases">
        <title>Minimal conservation of predation-associated metabolite biosynthetic gene clusters underscores biosynthetic potential of Myxococcota including descriptions for ten novel species: Archangium lansinium sp. nov., Myxococcus landrumus sp. nov., Nannocystis bai.</title>
        <authorList>
            <person name="Ahearne A."/>
            <person name="Stevens C."/>
            <person name="Dowd S."/>
        </authorList>
    </citation>
    <scope>NUCLEOTIDE SEQUENCE [LARGE SCALE GENOMIC DNA]</scope>
    <source>
        <strain evidence="3 4">NCELM</strain>
    </source>
</reference>
<accession>A0ABT5BGA7</accession>
<dbReference type="EMBL" id="JAQNDN010000019">
    <property type="protein sequence ID" value="MDC0672584.1"/>
    <property type="molecule type" value="Genomic_DNA"/>
</dbReference>